<accession>A0A5P9NNC5</accession>
<protein>
    <recommendedName>
        <fullName evidence="4">Porin</fullName>
    </recommendedName>
</protein>
<dbReference type="RefSeq" id="WP_153240442.1">
    <property type="nucleotide sequence ID" value="NZ_CP036422.1"/>
</dbReference>
<dbReference type="InterPro" id="IPR023614">
    <property type="entry name" value="Porin_dom_sf"/>
</dbReference>
<feature type="signal peptide" evidence="1">
    <location>
        <begin position="1"/>
        <end position="30"/>
    </location>
</feature>
<dbReference type="KEGG" id="halc:EY643_17430"/>
<evidence type="ECO:0000313" key="3">
    <source>
        <dbReference type="Proteomes" id="UP000326287"/>
    </source>
</evidence>
<evidence type="ECO:0008006" key="4">
    <source>
        <dbReference type="Google" id="ProtNLM"/>
    </source>
</evidence>
<evidence type="ECO:0000256" key="1">
    <source>
        <dbReference type="SAM" id="SignalP"/>
    </source>
</evidence>
<dbReference type="EMBL" id="CP036422">
    <property type="protein sequence ID" value="QFU77297.1"/>
    <property type="molecule type" value="Genomic_DNA"/>
</dbReference>
<keyword evidence="1" id="KW-0732">Signal</keyword>
<dbReference type="Pfam" id="PF07396">
    <property type="entry name" value="Porin_O_P"/>
    <property type="match status" value="1"/>
</dbReference>
<sequence>MSAVELWQRARRAGSCCSLLACLFASAALAEDVADVEGLAGEEEEVKVAALLDANTTKDMHDDTTLLRSVSVLDDEGLVLFDALRIWLGGAVQYDYYNFDGLFSTRSEGDKREGVGFRRLEGVFRSQLYDWGELKVQYDFDEGLFRDVYLRWVSERPNTPVTITIGNQKEPMGLDNLLGNKFDFAQERSAASDAFGAWRSMGVRLHKAFQLSAEERAVDIFDDDTSFMTTSLGVFTEDLESSNETDLAVTGRVTGGQSRGDGGFHLGLAASYREGDYYRVSFRPEVREADRLVLASPSADSQGIVALEAAFNYGRMHLQGEAYYSQLFGDIEGYGIGGYAELGMFLTRDHREYNARWGILSPHRPAGKYSVEVFARGSMVRGDDDVGGWNDYKGLTLGGNFYYRKTKASVNVVYGETREPVEEQSDGLALVLRVQYLF</sequence>
<dbReference type="AlphaFoldDB" id="A0A5P9NNC5"/>
<gene>
    <name evidence="2" type="ORF">EY643_17430</name>
</gene>
<dbReference type="Proteomes" id="UP000326287">
    <property type="component" value="Chromosome"/>
</dbReference>
<dbReference type="OrthoDB" id="9807854at2"/>
<dbReference type="SUPFAM" id="SSF56935">
    <property type="entry name" value="Porins"/>
    <property type="match status" value="1"/>
</dbReference>
<dbReference type="Gene3D" id="2.40.160.10">
    <property type="entry name" value="Porin"/>
    <property type="match status" value="1"/>
</dbReference>
<organism evidence="2 3">
    <name type="scientific">Halioglobus maricola</name>
    <dbReference type="NCBI Taxonomy" id="2601894"/>
    <lineage>
        <taxon>Bacteria</taxon>
        <taxon>Pseudomonadati</taxon>
        <taxon>Pseudomonadota</taxon>
        <taxon>Gammaproteobacteria</taxon>
        <taxon>Cellvibrionales</taxon>
        <taxon>Halieaceae</taxon>
        <taxon>Halioglobus</taxon>
    </lineage>
</organism>
<name>A0A5P9NNC5_9GAMM</name>
<reference evidence="2 3" key="1">
    <citation type="submission" date="2019-02" db="EMBL/GenBank/DDBJ databases">
        <authorList>
            <person name="Li S.-H."/>
        </authorList>
    </citation>
    <scope>NUCLEOTIDE SEQUENCE [LARGE SCALE GENOMIC DNA]</scope>
    <source>
        <strain evidence="2 3">IMCC14385</strain>
    </source>
</reference>
<dbReference type="InterPro" id="IPR010870">
    <property type="entry name" value="Porin_O/P"/>
</dbReference>
<keyword evidence="3" id="KW-1185">Reference proteome</keyword>
<proteinExistence type="predicted"/>
<evidence type="ECO:0000313" key="2">
    <source>
        <dbReference type="EMBL" id="QFU77297.1"/>
    </source>
</evidence>
<feature type="chain" id="PRO_5024971832" description="Porin" evidence="1">
    <location>
        <begin position="31"/>
        <end position="438"/>
    </location>
</feature>